<comment type="caution">
    <text evidence="6">The sequence shown here is derived from an EMBL/GenBank/DDBJ whole genome shotgun (WGS) entry which is preliminary data.</text>
</comment>
<dbReference type="InterPro" id="IPR016032">
    <property type="entry name" value="Sig_transdc_resp-reg_C-effctor"/>
</dbReference>
<keyword evidence="1" id="KW-0805">Transcription regulation</keyword>
<dbReference type="Gene3D" id="1.10.10.10">
    <property type="entry name" value="Winged helix-like DNA-binding domain superfamily/Winged helix DNA-binding domain"/>
    <property type="match status" value="1"/>
</dbReference>
<gene>
    <name evidence="6" type="ORF">GCM10009825_19570</name>
</gene>
<dbReference type="PROSITE" id="PS50043">
    <property type="entry name" value="HTH_LUXR_2"/>
    <property type="match status" value="1"/>
</dbReference>
<keyword evidence="3" id="KW-0804">Transcription</keyword>
<dbReference type="Proteomes" id="UP001500102">
    <property type="component" value="Unassembled WGS sequence"/>
</dbReference>
<dbReference type="InterPro" id="IPR000792">
    <property type="entry name" value="Tscrpt_reg_LuxR_C"/>
</dbReference>
<dbReference type="Pfam" id="PF13191">
    <property type="entry name" value="AAA_16"/>
    <property type="match status" value="1"/>
</dbReference>
<evidence type="ECO:0000256" key="2">
    <source>
        <dbReference type="ARBA" id="ARBA00023125"/>
    </source>
</evidence>
<name>A0ABN2Z1J3_9MICC</name>
<dbReference type="InterPro" id="IPR041664">
    <property type="entry name" value="AAA_16"/>
</dbReference>
<evidence type="ECO:0000256" key="1">
    <source>
        <dbReference type="ARBA" id="ARBA00023015"/>
    </source>
</evidence>
<dbReference type="Gene3D" id="1.25.40.10">
    <property type="entry name" value="Tetratricopeptide repeat domain"/>
    <property type="match status" value="1"/>
</dbReference>
<evidence type="ECO:0000259" key="5">
    <source>
        <dbReference type="PROSITE" id="PS50043"/>
    </source>
</evidence>
<protein>
    <submittedName>
        <fullName evidence="6">LuxR C-terminal-related transcriptional regulator</fullName>
    </submittedName>
</protein>
<dbReference type="SUPFAM" id="SSF52540">
    <property type="entry name" value="P-loop containing nucleoside triphosphate hydrolases"/>
    <property type="match status" value="1"/>
</dbReference>
<dbReference type="SUPFAM" id="SSF46894">
    <property type="entry name" value="C-terminal effector domain of the bipartite response regulators"/>
    <property type="match status" value="1"/>
</dbReference>
<dbReference type="EMBL" id="BAAAQB010000029">
    <property type="protein sequence ID" value="GAA2135343.1"/>
    <property type="molecule type" value="Genomic_DNA"/>
</dbReference>
<reference evidence="6 7" key="1">
    <citation type="journal article" date="2019" name="Int. J. Syst. Evol. Microbiol.">
        <title>The Global Catalogue of Microorganisms (GCM) 10K type strain sequencing project: providing services to taxonomists for standard genome sequencing and annotation.</title>
        <authorList>
            <consortium name="The Broad Institute Genomics Platform"/>
            <consortium name="The Broad Institute Genome Sequencing Center for Infectious Disease"/>
            <person name="Wu L."/>
            <person name="Ma J."/>
        </authorList>
    </citation>
    <scope>NUCLEOTIDE SEQUENCE [LARGE SCALE GENOMIC DNA]</scope>
    <source>
        <strain evidence="6 7">JCM 15921</strain>
    </source>
</reference>
<dbReference type="CDD" id="cd06170">
    <property type="entry name" value="LuxR_C_like"/>
    <property type="match status" value="1"/>
</dbReference>
<evidence type="ECO:0000256" key="3">
    <source>
        <dbReference type="ARBA" id="ARBA00023163"/>
    </source>
</evidence>
<dbReference type="InterPro" id="IPR036388">
    <property type="entry name" value="WH-like_DNA-bd_sf"/>
</dbReference>
<dbReference type="InterPro" id="IPR011990">
    <property type="entry name" value="TPR-like_helical_dom_sf"/>
</dbReference>
<dbReference type="Gene3D" id="3.40.50.300">
    <property type="entry name" value="P-loop containing nucleotide triphosphate hydrolases"/>
    <property type="match status" value="1"/>
</dbReference>
<evidence type="ECO:0000313" key="7">
    <source>
        <dbReference type="Proteomes" id="UP001500102"/>
    </source>
</evidence>
<organism evidence="6 7">
    <name type="scientific">Arthrobacter humicola</name>
    <dbReference type="NCBI Taxonomy" id="409291"/>
    <lineage>
        <taxon>Bacteria</taxon>
        <taxon>Bacillati</taxon>
        <taxon>Actinomycetota</taxon>
        <taxon>Actinomycetes</taxon>
        <taxon>Micrococcales</taxon>
        <taxon>Micrococcaceae</taxon>
        <taxon>Arthrobacter</taxon>
    </lineage>
</organism>
<evidence type="ECO:0000313" key="6">
    <source>
        <dbReference type="EMBL" id="GAA2135343.1"/>
    </source>
</evidence>
<dbReference type="PROSITE" id="PS00622">
    <property type="entry name" value="HTH_LUXR_1"/>
    <property type="match status" value="1"/>
</dbReference>
<evidence type="ECO:0000256" key="4">
    <source>
        <dbReference type="SAM" id="MobiDB-lite"/>
    </source>
</evidence>
<dbReference type="PANTHER" id="PTHR44688:SF16">
    <property type="entry name" value="DNA-BINDING TRANSCRIPTIONAL ACTIVATOR DEVR_DOSR"/>
    <property type="match status" value="1"/>
</dbReference>
<dbReference type="SUPFAM" id="SSF48452">
    <property type="entry name" value="TPR-like"/>
    <property type="match status" value="1"/>
</dbReference>
<dbReference type="PRINTS" id="PR00038">
    <property type="entry name" value="HTHLUXR"/>
</dbReference>
<sequence>MVLFGREKEIVRVIALIRSPRESALAVTGGRGSGKSSLLAEIPNLHDYKTVLLRANPSESTWPFSGLTALLNGIDDPALAPLTDYVATSPRGNLDAADISTMLLSALRQWSADRTVVVVDDAEQLDPASQIVLGFVARRLAGTGLVLIVSMRGETPHSPFARMATLRLENLSHGDTVRMLESMSPGQVGQAAIHAVATATQGNPLAAIELYNELTKRQIQGKYALPIPLYLNGSFEPDLAASISGLSPRAKRAVDLLSLSYRSSADLLEEMHGDLSAGVDEIVSAGIAVRTGSYVRIQNQMLRAHIFSAMQPAERTAHHHELAAAAETADHQAWPWHMSYTPAMRRDTSFSLLRHAVELARAEETQSAIEYIERALAINPWEAETAARLGTVAEVLFSRGEFVHAKRYLDWAQRITKNRALTLRLTGLDFQMELMKGNSMRPSMMIRLIKEFGHHDPGLSACLLSIGALHMAERWQVQDAGQLLEHAEQFLGDASGEAVAVNQRARLLADAVKGSVDRISRAADGGTNSSPASLLLKGRALTYAENYEGARDLFSLVRNLSGASDANWSETARYFAADNEIRAGNFRSAVALIDEIAGSPTSQQYHRGMRNNFLLWRAHSVGDTVEAQACLAEAQKFVSADAPPRTVAQLFAWQGHFALMRGELEEAGALLSRAAEIGMDFSNPALLRCESDLVEVLVKSGHRREAARALTRMEYRSAGLKSRWLLMAVSRSRALVAEGERSLELFSQALDSWQKDDSLFERARTLLCYAERLETSGRPKDAKNALLRSKALFEESGAASWTQHVDAMLLGDGVRNVPEIQSPALLLLSDQERELVQLVARGRRNKEIAASLFVSVRTVEVRLTAIYRKLAVQSRSQLTCLVSAGGTTPPPELAREASPLAV</sequence>
<feature type="region of interest" description="Disordered" evidence="4">
    <location>
        <begin position="883"/>
        <end position="902"/>
    </location>
</feature>
<feature type="domain" description="HTH luxR-type" evidence="5">
    <location>
        <begin position="821"/>
        <end position="886"/>
    </location>
</feature>
<dbReference type="PANTHER" id="PTHR44688">
    <property type="entry name" value="DNA-BINDING TRANSCRIPTIONAL ACTIVATOR DEVR_DOSR"/>
    <property type="match status" value="1"/>
</dbReference>
<dbReference type="SMART" id="SM00421">
    <property type="entry name" value="HTH_LUXR"/>
    <property type="match status" value="1"/>
</dbReference>
<keyword evidence="2" id="KW-0238">DNA-binding</keyword>
<dbReference type="InterPro" id="IPR027417">
    <property type="entry name" value="P-loop_NTPase"/>
</dbReference>
<accession>A0ABN2Z1J3</accession>
<dbReference type="Pfam" id="PF00196">
    <property type="entry name" value="GerE"/>
    <property type="match status" value="1"/>
</dbReference>
<proteinExistence type="predicted"/>
<keyword evidence="7" id="KW-1185">Reference proteome</keyword>